<dbReference type="Proteomes" id="UP001220610">
    <property type="component" value="Chromosome"/>
</dbReference>
<evidence type="ECO:0000313" key="2">
    <source>
        <dbReference type="Proteomes" id="UP001220610"/>
    </source>
</evidence>
<evidence type="ECO:0000313" key="1">
    <source>
        <dbReference type="EMBL" id="WEK37212.1"/>
    </source>
</evidence>
<gene>
    <name evidence="1" type="ORF">P0Y53_06845</name>
</gene>
<reference evidence="1" key="1">
    <citation type="submission" date="2023-03" db="EMBL/GenBank/DDBJ databases">
        <title>Andean soil-derived lignocellulolytic bacterial consortium as a source of novel taxa and putative plastic-active enzymes.</title>
        <authorList>
            <person name="Diaz-Garcia L."/>
            <person name="Chuvochina M."/>
            <person name="Feuerriegel G."/>
            <person name="Bunk B."/>
            <person name="Sproer C."/>
            <person name="Streit W.R."/>
            <person name="Rodriguez L.M."/>
            <person name="Overmann J."/>
            <person name="Jimenez D.J."/>
        </authorList>
    </citation>
    <scope>NUCLEOTIDE SEQUENCE</scope>
    <source>
        <strain evidence="1">MAG 7</strain>
    </source>
</reference>
<organism evidence="1 2">
    <name type="scientific">Candidatus Pseudobacter hemicellulosilyticus</name>
    <dbReference type="NCBI Taxonomy" id="3121375"/>
    <lineage>
        <taxon>Bacteria</taxon>
        <taxon>Pseudomonadati</taxon>
        <taxon>Bacteroidota</taxon>
        <taxon>Chitinophagia</taxon>
        <taxon>Chitinophagales</taxon>
        <taxon>Chitinophagaceae</taxon>
        <taxon>Pseudobacter</taxon>
    </lineage>
</organism>
<name>A0AAJ5WV65_9BACT</name>
<accession>A0AAJ5WV65</accession>
<dbReference type="EMBL" id="CP119311">
    <property type="protein sequence ID" value="WEK37212.1"/>
    <property type="molecule type" value="Genomic_DNA"/>
</dbReference>
<sequence length="95" mass="11495">MAMVNKDKRYLTVQKLMQAGHIKYFEDIFLHISRTRVAKDIGFNNDRMKNLIFNEVEGWVVRDLYRLAQLFEVEEASMLQLVNEQYLRDRKKKKK</sequence>
<protein>
    <submittedName>
        <fullName evidence="1">Uncharacterized protein</fullName>
    </submittedName>
</protein>
<dbReference type="AlphaFoldDB" id="A0AAJ5WV65"/>
<proteinExistence type="predicted"/>